<dbReference type="PROSITE" id="PS50076">
    <property type="entry name" value="DNAJ_2"/>
    <property type="match status" value="1"/>
</dbReference>
<reference evidence="4" key="2">
    <citation type="journal article" date="2023" name="IMA Fungus">
        <title>Comparative genomic study of the Penicillium genus elucidates a diverse pangenome and 15 lateral gene transfer events.</title>
        <authorList>
            <person name="Petersen C."/>
            <person name="Sorensen T."/>
            <person name="Nielsen M.R."/>
            <person name="Sondergaard T.E."/>
            <person name="Sorensen J.L."/>
            <person name="Fitzpatrick D.A."/>
            <person name="Frisvad J.C."/>
            <person name="Nielsen K.L."/>
        </authorList>
    </citation>
    <scope>NUCLEOTIDE SEQUENCE</scope>
    <source>
        <strain evidence="4">IBT 26290</strain>
    </source>
</reference>
<dbReference type="OrthoDB" id="10250354at2759"/>
<evidence type="ECO:0000256" key="2">
    <source>
        <dbReference type="SAM" id="Phobius"/>
    </source>
</evidence>
<dbReference type="RefSeq" id="XP_056547928.1">
    <property type="nucleotide sequence ID" value="XM_056684322.1"/>
</dbReference>
<feature type="region of interest" description="Disordered" evidence="1">
    <location>
        <begin position="13"/>
        <end position="43"/>
    </location>
</feature>
<dbReference type="AlphaFoldDB" id="A0A9W9II67"/>
<evidence type="ECO:0000256" key="1">
    <source>
        <dbReference type="SAM" id="MobiDB-lite"/>
    </source>
</evidence>
<dbReference type="PROSITE" id="PS00636">
    <property type="entry name" value="DNAJ_1"/>
    <property type="match status" value="1"/>
</dbReference>
<feature type="compositionally biased region" description="Gly residues" evidence="1">
    <location>
        <begin position="218"/>
        <end position="232"/>
    </location>
</feature>
<dbReference type="PRINTS" id="PR00625">
    <property type="entry name" value="JDOMAIN"/>
</dbReference>
<keyword evidence="5" id="KW-1185">Reference proteome</keyword>
<keyword evidence="2" id="KW-0812">Transmembrane</keyword>
<accession>A0A9W9II67</accession>
<sequence length="340" mass="36922">MPPPRTTAILLQSPHTASRTSAPRHVSSNRYHSLTSHCTQHTRPTRLQTRQQLYYAARPTILVYTISTTAFFLQEHNYYEILDLPVTATAAEIKKQFYALSLRHHPDRNRDDPDASQRFAKISSAYNVLGNTQKRSIYDRDHGFHHAHHRAPTGSHSSHSANLHHKASYAGSRPPSGLSKRRGTFHGPPPSFYAQGGYGDTGRTGDGYAAGKAGVGADGKGGGGGGGEGTGKAGQEADPEDPMGFIDRNPLGHFNARGHFRTQKAEDLRRRERRSKARMAAKEKADTFMGGGEFGILRFVVVCGILVAAGAMTGVFKWPGAPLAEEGKAGKKRKEAVTAS</sequence>
<feature type="region of interest" description="Disordered" evidence="1">
    <location>
        <begin position="218"/>
        <end position="242"/>
    </location>
</feature>
<feature type="region of interest" description="Disordered" evidence="1">
    <location>
        <begin position="145"/>
        <end position="199"/>
    </location>
</feature>
<feature type="transmembrane region" description="Helical" evidence="2">
    <location>
        <begin position="296"/>
        <end position="316"/>
    </location>
</feature>
<dbReference type="SMART" id="SM00271">
    <property type="entry name" value="DnaJ"/>
    <property type="match status" value="1"/>
</dbReference>
<name>A0A9W9II67_9EURO</name>
<keyword evidence="2" id="KW-1133">Transmembrane helix</keyword>
<dbReference type="PANTHER" id="PTHR44873">
    <property type="entry name" value="DNAJ HOMOLOG SUBFAMILY C MEMBER 30, MITOCHONDRIAL"/>
    <property type="match status" value="1"/>
</dbReference>
<comment type="caution">
    <text evidence="4">The sequence shown here is derived from an EMBL/GenBank/DDBJ whole genome shotgun (WGS) entry which is preliminary data.</text>
</comment>
<keyword evidence="2" id="KW-0472">Membrane</keyword>
<organism evidence="4 5">
    <name type="scientific">Penicillium canariense</name>
    <dbReference type="NCBI Taxonomy" id="189055"/>
    <lineage>
        <taxon>Eukaryota</taxon>
        <taxon>Fungi</taxon>
        <taxon>Dikarya</taxon>
        <taxon>Ascomycota</taxon>
        <taxon>Pezizomycotina</taxon>
        <taxon>Eurotiomycetes</taxon>
        <taxon>Eurotiomycetidae</taxon>
        <taxon>Eurotiales</taxon>
        <taxon>Aspergillaceae</taxon>
        <taxon>Penicillium</taxon>
    </lineage>
</organism>
<dbReference type="Pfam" id="PF00226">
    <property type="entry name" value="DnaJ"/>
    <property type="match status" value="1"/>
</dbReference>
<protein>
    <recommendedName>
        <fullName evidence="3">J domain-containing protein</fullName>
    </recommendedName>
</protein>
<dbReference type="Gene3D" id="1.10.287.110">
    <property type="entry name" value="DnaJ domain"/>
    <property type="match status" value="1"/>
</dbReference>
<dbReference type="CDD" id="cd06257">
    <property type="entry name" value="DnaJ"/>
    <property type="match status" value="1"/>
</dbReference>
<dbReference type="InterPro" id="IPR036869">
    <property type="entry name" value="J_dom_sf"/>
</dbReference>
<reference evidence="4" key="1">
    <citation type="submission" date="2022-11" db="EMBL/GenBank/DDBJ databases">
        <authorList>
            <person name="Petersen C."/>
        </authorList>
    </citation>
    <scope>NUCLEOTIDE SEQUENCE</scope>
    <source>
        <strain evidence="4">IBT 26290</strain>
    </source>
</reference>
<dbReference type="PANTHER" id="PTHR44873:SF1">
    <property type="entry name" value="DNAJ HOMOLOG SUBFAMILY C MEMBER 30, MITOCHONDRIAL"/>
    <property type="match status" value="1"/>
</dbReference>
<dbReference type="SUPFAM" id="SSF46565">
    <property type="entry name" value="Chaperone J-domain"/>
    <property type="match status" value="1"/>
</dbReference>
<dbReference type="InterPro" id="IPR018253">
    <property type="entry name" value="DnaJ_domain_CS"/>
</dbReference>
<evidence type="ECO:0000259" key="3">
    <source>
        <dbReference type="PROSITE" id="PS50076"/>
    </source>
</evidence>
<evidence type="ECO:0000313" key="5">
    <source>
        <dbReference type="Proteomes" id="UP001149163"/>
    </source>
</evidence>
<dbReference type="EMBL" id="JAPQKN010000001">
    <property type="protein sequence ID" value="KAJ5176320.1"/>
    <property type="molecule type" value="Genomic_DNA"/>
</dbReference>
<proteinExistence type="predicted"/>
<gene>
    <name evidence="4" type="ORF">N7482_002197</name>
</gene>
<dbReference type="GeneID" id="81423498"/>
<evidence type="ECO:0000313" key="4">
    <source>
        <dbReference type="EMBL" id="KAJ5176320.1"/>
    </source>
</evidence>
<dbReference type="InterPro" id="IPR053025">
    <property type="entry name" value="Mito_ATP_Synthase-Asso"/>
</dbReference>
<feature type="domain" description="J" evidence="3">
    <location>
        <begin position="77"/>
        <end position="142"/>
    </location>
</feature>
<dbReference type="Proteomes" id="UP001149163">
    <property type="component" value="Unassembled WGS sequence"/>
</dbReference>
<dbReference type="InterPro" id="IPR001623">
    <property type="entry name" value="DnaJ_domain"/>
</dbReference>